<evidence type="ECO:0000313" key="1">
    <source>
        <dbReference type="EMBL" id="MFK2853370.1"/>
    </source>
</evidence>
<sequence length="92" mass="10437">MPSIDIRRPHRLSAVEAHAVIDRVAARMREKFQVLTQWQNDTTLSFERAGISGKIAVGPDEVHVSAELGMLFSPLKGMIEQEIRRKLDEHFA</sequence>
<dbReference type="NCBIfam" id="TIGR02610">
    <property type="entry name" value="PHA_gran_rgn"/>
    <property type="match status" value="1"/>
</dbReference>
<comment type="caution">
    <text evidence="1">The sequence shown here is derived from an EMBL/GenBank/DDBJ whole genome shotgun (WGS) entry which is preliminary data.</text>
</comment>
<dbReference type="Pfam" id="PF09650">
    <property type="entry name" value="PHA_gran_rgn"/>
    <property type="match status" value="1"/>
</dbReference>
<reference evidence="1 2" key="1">
    <citation type="submission" date="2020-10" db="EMBL/GenBank/DDBJ databases">
        <title>Phylogeny of dyella-like bacteria.</title>
        <authorList>
            <person name="Fu J."/>
        </authorList>
    </citation>
    <scope>NUCLEOTIDE SEQUENCE [LARGE SCALE GENOMIC DNA]</scope>
    <source>
        <strain evidence="1 2">DHG40</strain>
    </source>
</reference>
<keyword evidence="2" id="KW-1185">Reference proteome</keyword>
<proteinExistence type="predicted"/>
<evidence type="ECO:0000313" key="2">
    <source>
        <dbReference type="Proteomes" id="UP001620409"/>
    </source>
</evidence>
<name>A0ABW8IDZ1_9GAMM</name>
<dbReference type="EMBL" id="JADIKI010000021">
    <property type="protein sequence ID" value="MFK2853370.1"/>
    <property type="molecule type" value="Genomic_DNA"/>
</dbReference>
<dbReference type="Proteomes" id="UP001620409">
    <property type="component" value="Unassembled WGS sequence"/>
</dbReference>
<gene>
    <name evidence="1" type="ORF">ISP18_02015</name>
</gene>
<protein>
    <submittedName>
        <fullName evidence="1">Polyhydroxyalkanoic acid system family protein</fullName>
    </submittedName>
</protein>
<dbReference type="InterPro" id="IPR013433">
    <property type="entry name" value="PHA_gran_rgn"/>
</dbReference>
<accession>A0ABW8IDZ1</accession>
<dbReference type="RefSeq" id="WP_380016529.1">
    <property type="nucleotide sequence ID" value="NZ_JADIKI010000021.1"/>
</dbReference>
<organism evidence="1 2">
    <name type="scientific">Dyella humi</name>
    <dbReference type="NCBI Taxonomy" id="1770547"/>
    <lineage>
        <taxon>Bacteria</taxon>
        <taxon>Pseudomonadati</taxon>
        <taxon>Pseudomonadota</taxon>
        <taxon>Gammaproteobacteria</taxon>
        <taxon>Lysobacterales</taxon>
        <taxon>Rhodanobacteraceae</taxon>
        <taxon>Dyella</taxon>
    </lineage>
</organism>